<evidence type="ECO:0000256" key="6">
    <source>
        <dbReference type="ARBA" id="ARBA00023004"/>
    </source>
</evidence>
<name>A0ABY1RAD2_9MICO</name>
<evidence type="ECO:0000256" key="3">
    <source>
        <dbReference type="ARBA" id="ARBA00022617"/>
    </source>
</evidence>
<dbReference type="PROSITE" id="PS00086">
    <property type="entry name" value="CYTOCHROME_P450"/>
    <property type="match status" value="1"/>
</dbReference>
<comment type="similarity">
    <text evidence="2">Belongs to the cytochrome P450 family.</text>
</comment>
<keyword evidence="3" id="KW-0349">Heme</keyword>
<keyword evidence="7" id="KW-0503">Monooxygenase</keyword>
<organism evidence="8 9">
    <name type="scientific">Plantibacter elymi</name>
    <name type="common">nom. nud.</name>
    <dbReference type="NCBI Taxonomy" id="199708"/>
    <lineage>
        <taxon>Bacteria</taxon>
        <taxon>Bacillati</taxon>
        <taxon>Actinomycetota</taxon>
        <taxon>Actinomycetes</taxon>
        <taxon>Micrococcales</taxon>
        <taxon>Microbacteriaceae</taxon>
        <taxon>Plantibacter</taxon>
    </lineage>
</organism>
<accession>A0ABY1RAD2</accession>
<dbReference type="Proteomes" id="UP000194464">
    <property type="component" value="Unassembled WGS sequence"/>
</dbReference>
<evidence type="ECO:0000256" key="5">
    <source>
        <dbReference type="ARBA" id="ARBA00023002"/>
    </source>
</evidence>
<dbReference type="PRINTS" id="PR00385">
    <property type="entry name" value="P450"/>
</dbReference>
<dbReference type="PANTHER" id="PTHR24286">
    <property type="entry name" value="CYTOCHROME P450 26"/>
    <property type="match status" value="1"/>
</dbReference>
<evidence type="ECO:0000313" key="9">
    <source>
        <dbReference type="Proteomes" id="UP000194464"/>
    </source>
</evidence>
<reference evidence="8 9" key="1">
    <citation type="submission" date="2017-04" db="EMBL/GenBank/DDBJ databases">
        <authorList>
            <person name="Varghese N."/>
            <person name="Submissions S."/>
        </authorList>
    </citation>
    <scope>NUCLEOTIDE SEQUENCE [LARGE SCALE GENOMIC DNA]</scope>
    <source>
        <strain evidence="8 9">VKM Ac-1784</strain>
    </source>
</reference>
<dbReference type="Gene3D" id="1.10.630.10">
    <property type="entry name" value="Cytochrome P450"/>
    <property type="match status" value="1"/>
</dbReference>
<keyword evidence="4" id="KW-0479">Metal-binding</keyword>
<protein>
    <submittedName>
        <fullName evidence="8">Cytochrome P450</fullName>
    </submittedName>
</protein>
<dbReference type="PANTHER" id="PTHR24286:SF24">
    <property type="entry name" value="LANOSTEROL 14-ALPHA DEMETHYLASE"/>
    <property type="match status" value="1"/>
</dbReference>
<sequence length="360" mass="38226">MTSSSPDIASFPELSLRYRPELFDALLSHVFHQDVVEARFGERRGWIVIDPAVARTLLRRRNLEKARSVASRGESGGYASLSGADFHRGRSDVVAALAHASADSSAMSASLAATMGSVVPPRADAPASFTRWMLHDLAGGDSAPVDLHVLTAGINAATAAVEAVQAGRPAGSEGHEARTHLASELAQRVEKEDARFVQSLREKGWSTPRIVQELVGLALAGWESTAAAVTSALALGMSATPSAADISELLRLYPPSWLIVRELAGDEPWGLAGELAVVSPWLTHRSLAWRDPKLFDPHRADVVAALPFGGGPRRCPADLYARKQILVALGAFGGGVPQRAHPALVGRRSAALVPFPEAMQ</sequence>
<keyword evidence="6" id="KW-0408">Iron</keyword>
<keyword evidence="5" id="KW-0560">Oxidoreductase</keyword>
<evidence type="ECO:0000256" key="1">
    <source>
        <dbReference type="ARBA" id="ARBA00001971"/>
    </source>
</evidence>
<dbReference type="SUPFAM" id="SSF48264">
    <property type="entry name" value="Cytochrome P450"/>
    <property type="match status" value="1"/>
</dbReference>
<evidence type="ECO:0000313" key="8">
    <source>
        <dbReference type="EMBL" id="SMQ58085.1"/>
    </source>
</evidence>
<gene>
    <name evidence="8" type="ORF">SAMN06295909_0101</name>
</gene>
<proteinExistence type="inferred from homology"/>
<evidence type="ECO:0000256" key="2">
    <source>
        <dbReference type="ARBA" id="ARBA00010617"/>
    </source>
</evidence>
<evidence type="ECO:0000256" key="7">
    <source>
        <dbReference type="ARBA" id="ARBA00023033"/>
    </source>
</evidence>
<dbReference type="InterPro" id="IPR036396">
    <property type="entry name" value="Cyt_P450_sf"/>
</dbReference>
<keyword evidence="9" id="KW-1185">Reference proteome</keyword>
<dbReference type="InterPro" id="IPR001128">
    <property type="entry name" value="Cyt_P450"/>
</dbReference>
<comment type="cofactor">
    <cofactor evidence="1">
        <name>heme</name>
        <dbReference type="ChEBI" id="CHEBI:30413"/>
    </cofactor>
</comment>
<dbReference type="InterPro" id="IPR017972">
    <property type="entry name" value="Cyt_P450_CS"/>
</dbReference>
<dbReference type="EMBL" id="FXWJ01000001">
    <property type="protein sequence ID" value="SMQ58085.1"/>
    <property type="molecule type" value="Genomic_DNA"/>
</dbReference>
<evidence type="ECO:0000256" key="4">
    <source>
        <dbReference type="ARBA" id="ARBA00022723"/>
    </source>
</evidence>
<comment type="caution">
    <text evidence="8">The sequence shown here is derived from an EMBL/GenBank/DDBJ whole genome shotgun (WGS) entry which is preliminary data.</text>
</comment>